<dbReference type="STRING" id="66430.ACS04_11245"/>
<dbReference type="InterPro" id="IPR041698">
    <property type="entry name" value="Methyltransf_25"/>
</dbReference>
<gene>
    <name evidence="2" type="ORF">ACS04_11245</name>
</gene>
<sequence length="261" mass="27706">MAGAVEDIGYGTQFASWYHRIFPTDASVAAVADTLAALHPDPGSGTLELGVGTGRIALPLAARTGPVSGVDSSPEMLDLLARTPVPGPGPGGNRAEVTGIHGDIRTYTDDRRYGLVYAVCGVLSMLLTPQDQQAMFRRAADLLTPGGRLVVETGNRPAVEALHEGRSRITLFTPYPEPGTGLQTHSTLPPGSDLWQCSHIWYESDGSTRVGTELSRPITPDEADAQALAAGLAPEGRHSGWDLSPYDERFPLFLTTYLKGA</sequence>
<dbReference type="Pfam" id="PF13649">
    <property type="entry name" value="Methyltransf_25"/>
    <property type="match status" value="1"/>
</dbReference>
<comment type="caution">
    <text evidence="2">The sequence shown here is derived from an EMBL/GenBank/DDBJ whole genome shotgun (WGS) entry which is preliminary data.</text>
</comment>
<name>A0A0J6XR66_9ACTN</name>
<feature type="domain" description="Methyltransferase" evidence="1">
    <location>
        <begin position="47"/>
        <end position="147"/>
    </location>
</feature>
<evidence type="ECO:0000259" key="1">
    <source>
        <dbReference type="Pfam" id="PF13649"/>
    </source>
</evidence>
<dbReference type="Proteomes" id="UP000035932">
    <property type="component" value="Unassembled WGS sequence"/>
</dbReference>
<dbReference type="GO" id="GO:0008168">
    <property type="term" value="F:methyltransferase activity"/>
    <property type="evidence" value="ECO:0007669"/>
    <property type="project" value="UniProtKB-KW"/>
</dbReference>
<keyword evidence="3" id="KW-1185">Reference proteome</keyword>
<dbReference type="EMBL" id="LFML01000043">
    <property type="protein sequence ID" value="KMO97739.1"/>
    <property type="molecule type" value="Genomic_DNA"/>
</dbReference>
<dbReference type="GO" id="GO:0032259">
    <property type="term" value="P:methylation"/>
    <property type="evidence" value="ECO:0007669"/>
    <property type="project" value="UniProtKB-KW"/>
</dbReference>
<dbReference type="PATRIC" id="fig|66430.4.peg.4642"/>
<reference evidence="2 3" key="1">
    <citation type="submission" date="2015-06" db="EMBL/GenBank/DDBJ databases">
        <title>Recapitulation of the evolution of biosynthetic gene clusters reveals hidden chemical diversity on bacterial genomes.</title>
        <authorList>
            <person name="Cruz-Morales P."/>
            <person name="Martinez-Guerrero C."/>
            <person name="Morales-Escalante M.A."/>
            <person name="Yanez-Guerra L.A."/>
            <person name="Kopp J.F."/>
            <person name="Feldmann J."/>
            <person name="Ramos-Aboites H.E."/>
            <person name="Barona-Gomez F."/>
        </authorList>
    </citation>
    <scope>NUCLEOTIDE SEQUENCE [LARGE SCALE GENOMIC DNA]</scope>
    <source>
        <strain evidence="2 3">ATCC 31245</strain>
    </source>
</reference>
<dbReference type="Gene3D" id="3.40.50.150">
    <property type="entry name" value="Vaccinia Virus protein VP39"/>
    <property type="match status" value="1"/>
</dbReference>
<dbReference type="InterPro" id="IPR029063">
    <property type="entry name" value="SAM-dependent_MTases_sf"/>
</dbReference>
<dbReference type="CDD" id="cd02440">
    <property type="entry name" value="AdoMet_MTases"/>
    <property type="match status" value="1"/>
</dbReference>
<evidence type="ECO:0000313" key="2">
    <source>
        <dbReference type="EMBL" id="KMO97739.1"/>
    </source>
</evidence>
<organism evidence="2 3">
    <name type="scientific">Streptomyces roseus</name>
    <dbReference type="NCBI Taxonomy" id="66430"/>
    <lineage>
        <taxon>Bacteria</taxon>
        <taxon>Bacillati</taxon>
        <taxon>Actinomycetota</taxon>
        <taxon>Actinomycetes</taxon>
        <taxon>Kitasatosporales</taxon>
        <taxon>Streptomycetaceae</taxon>
        <taxon>Streptomyces</taxon>
    </lineage>
</organism>
<dbReference type="OrthoDB" id="3172472at2"/>
<keyword evidence="2" id="KW-0489">Methyltransferase</keyword>
<proteinExistence type="predicted"/>
<dbReference type="AlphaFoldDB" id="A0A0J6XR66"/>
<dbReference type="RefSeq" id="WP_048476414.1">
    <property type="nucleotide sequence ID" value="NZ_JBIRUD010000024.1"/>
</dbReference>
<evidence type="ECO:0000313" key="3">
    <source>
        <dbReference type="Proteomes" id="UP000035932"/>
    </source>
</evidence>
<protein>
    <submittedName>
        <fullName evidence="2">Methyltransferase</fullName>
    </submittedName>
</protein>
<accession>A0A0J6XR66</accession>
<dbReference type="SUPFAM" id="SSF53335">
    <property type="entry name" value="S-adenosyl-L-methionine-dependent methyltransferases"/>
    <property type="match status" value="1"/>
</dbReference>
<keyword evidence="2" id="KW-0808">Transferase</keyword>